<dbReference type="RefSeq" id="WP_167699537.1">
    <property type="nucleotide sequence ID" value="NZ_CP118174.1"/>
</dbReference>
<dbReference type="InterPro" id="IPR006860">
    <property type="entry name" value="FecR"/>
</dbReference>
<gene>
    <name evidence="3" type="ORF">HCT14_00120</name>
</gene>
<dbReference type="PANTHER" id="PTHR30273">
    <property type="entry name" value="PERIPLASMIC SIGNAL SENSOR AND SIGMA FACTOR ACTIVATOR FECR-RELATED"/>
    <property type="match status" value="1"/>
</dbReference>
<protein>
    <submittedName>
        <fullName evidence="3">FecR domain-containing protein</fullName>
    </submittedName>
</protein>
<reference evidence="3 4" key="1">
    <citation type="submission" date="2020-03" db="EMBL/GenBank/DDBJ databases">
        <title>Spirochaetal bacteria isolated from arthropods constitute a novel genus Entomospira genus novum within the order Spirochaetales.</title>
        <authorList>
            <person name="Grana-Miraglia L."/>
            <person name="Sikutova S."/>
            <person name="Fingerle V."/>
            <person name="Sing A."/>
            <person name="Castillo-Ramirez S."/>
            <person name="Margos G."/>
            <person name="Rudolf I."/>
        </authorList>
    </citation>
    <scope>NUCLEOTIDE SEQUENCE [LARGE SCALE GENOMIC DNA]</scope>
    <source>
        <strain evidence="3 4">BR193</strain>
    </source>
</reference>
<keyword evidence="4" id="KW-1185">Reference proteome</keyword>
<evidence type="ECO:0000259" key="2">
    <source>
        <dbReference type="Pfam" id="PF04773"/>
    </source>
</evidence>
<proteinExistence type="predicted"/>
<sequence>MKIRTLCVGLSLILIVLYTGCFFKQKQNSFLVTVSAYFGEAYVIRNGEKIPIHLRLPLELGDILEVIGEESYVQLLFHAGAAVMTRNNALMEFPSEGVVRLIQGESSYHIEPQQVSQFTVKTEYATLTVLGTRFSVHQQETTEVIVFEGSVSVQNNHGSLIESLNAGERLSIDASTNTDSLSIDRHDSSWNLSLLASNSLRAEEFPVKDPQNSAPTTNSAELLQRVSQMEIQIQQLRNSQLRLERDLQKEKERASSFELMYWSEVATTERYRQLLEQLGADIQ</sequence>
<dbReference type="GO" id="GO:0016989">
    <property type="term" value="F:sigma factor antagonist activity"/>
    <property type="evidence" value="ECO:0007669"/>
    <property type="project" value="TreeGrafter"/>
</dbReference>
<dbReference type="PANTHER" id="PTHR30273:SF2">
    <property type="entry name" value="PROTEIN FECR"/>
    <property type="match status" value="1"/>
</dbReference>
<accession>A0A968KQQ1</accession>
<evidence type="ECO:0000256" key="1">
    <source>
        <dbReference type="SAM" id="Coils"/>
    </source>
</evidence>
<feature type="domain" description="FecR protein" evidence="2">
    <location>
        <begin position="70"/>
        <end position="151"/>
    </location>
</feature>
<dbReference type="EMBL" id="JAATLJ010000001">
    <property type="protein sequence ID" value="NIZ39928.1"/>
    <property type="molecule type" value="Genomic_DNA"/>
</dbReference>
<dbReference type="Pfam" id="PF04773">
    <property type="entry name" value="FecR"/>
    <property type="match status" value="1"/>
</dbReference>
<evidence type="ECO:0000313" key="4">
    <source>
        <dbReference type="Proteomes" id="UP000711995"/>
    </source>
</evidence>
<name>A0A968KQQ1_9SPIO</name>
<keyword evidence="1" id="KW-0175">Coiled coil</keyword>
<organism evidence="3 4">
    <name type="scientific">Entomospira entomophila</name>
    <dbReference type="NCBI Taxonomy" id="2719988"/>
    <lineage>
        <taxon>Bacteria</taxon>
        <taxon>Pseudomonadati</taxon>
        <taxon>Spirochaetota</taxon>
        <taxon>Spirochaetia</taxon>
        <taxon>Spirochaetales</taxon>
        <taxon>Spirochaetaceae</taxon>
        <taxon>Entomospira</taxon>
    </lineage>
</organism>
<dbReference type="InterPro" id="IPR012373">
    <property type="entry name" value="Ferrdict_sens_TM"/>
</dbReference>
<dbReference type="Proteomes" id="UP000711995">
    <property type="component" value="Unassembled WGS sequence"/>
</dbReference>
<feature type="coiled-coil region" evidence="1">
    <location>
        <begin position="219"/>
        <end position="253"/>
    </location>
</feature>
<evidence type="ECO:0000313" key="3">
    <source>
        <dbReference type="EMBL" id="NIZ39928.1"/>
    </source>
</evidence>
<dbReference type="AlphaFoldDB" id="A0A968KQQ1"/>
<dbReference type="Gene3D" id="2.60.120.1440">
    <property type="match status" value="1"/>
</dbReference>
<comment type="caution">
    <text evidence="3">The sequence shown here is derived from an EMBL/GenBank/DDBJ whole genome shotgun (WGS) entry which is preliminary data.</text>
</comment>